<protein>
    <submittedName>
        <fullName evidence="1">Unannotated protein</fullName>
    </submittedName>
</protein>
<evidence type="ECO:0000313" key="1">
    <source>
        <dbReference type="EMBL" id="CAB4701589.1"/>
    </source>
</evidence>
<gene>
    <name evidence="1" type="ORF">UFOPK2625_00532</name>
</gene>
<name>A0A6J6PS35_9ZZZZ</name>
<reference evidence="1" key="1">
    <citation type="submission" date="2020-05" db="EMBL/GenBank/DDBJ databases">
        <authorList>
            <person name="Chiriac C."/>
            <person name="Salcher M."/>
            <person name="Ghai R."/>
            <person name="Kavagutti S V."/>
        </authorList>
    </citation>
    <scope>NUCLEOTIDE SEQUENCE</scope>
</reference>
<dbReference type="EMBL" id="CAEZXZ010000061">
    <property type="protein sequence ID" value="CAB4701589.1"/>
    <property type="molecule type" value="Genomic_DNA"/>
</dbReference>
<dbReference type="AlphaFoldDB" id="A0A6J6PS35"/>
<proteinExistence type="predicted"/>
<sequence>MAVGTARLASMLVTTRAAGPFSVEVVEVAEVAEVVEVVEVNGAVGGTGEASAAGPEIAVGAAEAIGDGDWSLGE</sequence>
<accession>A0A6J6PS35</accession>
<organism evidence="1">
    <name type="scientific">freshwater metagenome</name>
    <dbReference type="NCBI Taxonomy" id="449393"/>
    <lineage>
        <taxon>unclassified sequences</taxon>
        <taxon>metagenomes</taxon>
        <taxon>ecological metagenomes</taxon>
    </lineage>
</organism>